<accession>A0A369TQC2</accession>
<evidence type="ECO:0000259" key="8">
    <source>
        <dbReference type="Pfam" id="PF04545"/>
    </source>
</evidence>
<proteinExistence type="inferred from homology"/>
<evidence type="ECO:0000256" key="3">
    <source>
        <dbReference type="ARBA" id="ARBA00023082"/>
    </source>
</evidence>
<dbReference type="InterPro" id="IPR039425">
    <property type="entry name" value="RNA_pol_sigma-70-like"/>
</dbReference>
<dbReference type="Proteomes" id="UP000253977">
    <property type="component" value="Unassembled WGS sequence"/>
</dbReference>
<dbReference type="SUPFAM" id="SSF88659">
    <property type="entry name" value="Sigma3 and sigma4 domains of RNA polymerase sigma factors"/>
    <property type="match status" value="1"/>
</dbReference>
<dbReference type="GO" id="GO:0016987">
    <property type="term" value="F:sigma factor activity"/>
    <property type="evidence" value="ECO:0007669"/>
    <property type="project" value="UniProtKB-KW"/>
</dbReference>
<dbReference type="InterPro" id="IPR036388">
    <property type="entry name" value="WH-like_DNA-bd_sf"/>
</dbReference>
<reference evidence="9 10" key="1">
    <citation type="submission" date="2018-07" db="EMBL/GenBank/DDBJ databases">
        <title>Thalassococcus profundi sp. nov., a marine bacterium isolated from deep seawater of Okinawa Trough.</title>
        <authorList>
            <person name="Yu M."/>
        </authorList>
    </citation>
    <scope>NUCLEOTIDE SEQUENCE [LARGE SCALE GENOMIC DNA]</scope>
    <source>
        <strain evidence="9 10">WRAS1</strain>
    </source>
</reference>
<dbReference type="Pfam" id="PF04545">
    <property type="entry name" value="Sigma70_r4"/>
    <property type="match status" value="1"/>
</dbReference>
<evidence type="ECO:0000313" key="9">
    <source>
        <dbReference type="EMBL" id="RDD67468.1"/>
    </source>
</evidence>
<evidence type="ECO:0000256" key="2">
    <source>
        <dbReference type="ARBA" id="ARBA00023015"/>
    </source>
</evidence>
<dbReference type="InterPro" id="IPR007627">
    <property type="entry name" value="RNA_pol_sigma70_r2"/>
</dbReference>
<dbReference type="GO" id="GO:0006352">
    <property type="term" value="P:DNA-templated transcription initiation"/>
    <property type="evidence" value="ECO:0007669"/>
    <property type="project" value="InterPro"/>
</dbReference>
<evidence type="ECO:0000256" key="6">
    <source>
        <dbReference type="SAM" id="MobiDB-lite"/>
    </source>
</evidence>
<dbReference type="InterPro" id="IPR013324">
    <property type="entry name" value="RNA_pol_sigma_r3/r4-like"/>
</dbReference>
<protein>
    <submittedName>
        <fullName evidence="9">RNA polymerase subunit sigma</fullName>
    </submittedName>
</protein>
<dbReference type="Pfam" id="PF04542">
    <property type="entry name" value="Sigma70_r2"/>
    <property type="match status" value="1"/>
</dbReference>
<keyword evidence="10" id="KW-1185">Reference proteome</keyword>
<dbReference type="GO" id="GO:0003677">
    <property type="term" value="F:DNA binding"/>
    <property type="evidence" value="ECO:0007669"/>
    <property type="project" value="UniProtKB-KW"/>
</dbReference>
<dbReference type="AlphaFoldDB" id="A0A369TQC2"/>
<dbReference type="Gene3D" id="1.10.1740.10">
    <property type="match status" value="1"/>
</dbReference>
<dbReference type="OrthoDB" id="9803470at2"/>
<feature type="domain" description="RNA polymerase sigma-70 region 4" evidence="8">
    <location>
        <begin position="161"/>
        <end position="207"/>
    </location>
</feature>
<dbReference type="EMBL" id="QPMK01000003">
    <property type="protein sequence ID" value="RDD67468.1"/>
    <property type="molecule type" value="Genomic_DNA"/>
</dbReference>
<organism evidence="9 10">
    <name type="scientific">Thalassococcus profundi</name>
    <dbReference type="NCBI Taxonomy" id="2282382"/>
    <lineage>
        <taxon>Bacteria</taxon>
        <taxon>Pseudomonadati</taxon>
        <taxon>Pseudomonadota</taxon>
        <taxon>Alphaproteobacteria</taxon>
        <taxon>Rhodobacterales</taxon>
        <taxon>Roseobacteraceae</taxon>
        <taxon>Thalassococcus</taxon>
    </lineage>
</organism>
<evidence type="ECO:0000256" key="5">
    <source>
        <dbReference type="ARBA" id="ARBA00023163"/>
    </source>
</evidence>
<dbReference type="SUPFAM" id="SSF88946">
    <property type="entry name" value="Sigma2 domain of RNA polymerase sigma factors"/>
    <property type="match status" value="1"/>
</dbReference>
<keyword evidence="5" id="KW-0804">Transcription</keyword>
<keyword evidence="3" id="KW-0731">Sigma factor</keyword>
<name>A0A369TQC2_9RHOB</name>
<keyword evidence="4" id="KW-0238">DNA-binding</keyword>
<evidence type="ECO:0000256" key="1">
    <source>
        <dbReference type="ARBA" id="ARBA00010641"/>
    </source>
</evidence>
<comment type="similarity">
    <text evidence="1">Belongs to the sigma-70 factor family. ECF subfamily.</text>
</comment>
<dbReference type="PANTHER" id="PTHR43133">
    <property type="entry name" value="RNA POLYMERASE ECF-TYPE SIGMA FACTO"/>
    <property type="match status" value="1"/>
</dbReference>
<sequence length="211" mass="23467">MVASFLFARLISRTWCNISRQGARESAKFGGQGVAVSEIEALLARIAGGERTAFRSFYALTSARLFGICLGVLGDRPRAEEALQQVYLRIWEQADRYRVTGQEPMVWLVTLARDAAIDCKRREARRPADAAPVNLDDLVPDTGPGDRTPDAGPLRQACRMVLPPDLTAMLRRAYARGESYETLARDAGVSRDTARQLMRRGLKSLRAELDR</sequence>
<dbReference type="InterPro" id="IPR007630">
    <property type="entry name" value="RNA_pol_sigma70_r4"/>
</dbReference>
<evidence type="ECO:0000313" key="10">
    <source>
        <dbReference type="Proteomes" id="UP000253977"/>
    </source>
</evidence>
<evidence type="ECO:0000259" key="7">
    <source>
        <dbReference type="Pfam" id="PF04542"/>
    </source>
</evidence>
<dbReference type="InterPro" id="IPR013325">
    <property type="entry name" value="RNA_pol_sigma_r2"/>
</dbReference>
<feature type="region of interest" description="Disordered" evidence="6">
    <location>
        <begin position="131"/>
        <end position="154"/>
    </location>
</feature>
<keyword evidence="2" id="KW-0805">Transcription regulation</keyword>
<gene>
    <name evidence="9" type="ORF">DU478_04610</name>
</gene>
<comment type="caution">
    <text evidence="9">The sequence shown here is derived from an EMBL/GenBank/DDBJ whole genome shotgun (WGS) entry which is preliminary data.</text>
</comment>
<dbReference type="Gene3D" id="1.10.10.10">
    <property type="entry name" value="Winged helix-like DNA-binding domain superfamily/Winged helix DNA-binding domain"/>
    <property type="match status" value="1"/>
</dbReference>
<evidence type="ECO:0000256" key="4">
    <source>
        <dbReference type="ARBA" id="ARBA00023125"/>
    </source>
</evidence>
<feature type="domain" description="RNA polymerase sigma-70 region 2" evidence="7">
    <location>
        <begin position="63"/>
        <end position="126"/>
    </location>
</feature>
<dbReference type="PANTHER" id="PTHR43133:SF62">
    <property type="entry name" value="RNA POLYMERASE SIGMA FACTOR SIGZ"/>
    <property type="match status" value="1"/>
</dbReference>